<dbReference type="EMBL" id="GL877404">
    <property type="protein sequence ID" value="ELA48467.1"/>
    <property type="molecule type" value="Genomic_DNA"/>
</dbReference>
<accession>L2GYP6</accession>
<keyword evidence="3" id="KW-1185">Reference proteome</keyword>
<reference evidence="3" key="1">
    <citation type="submission" date="2011-03" db="EMBL/GenBank/DDBJ databases">
        <title>The genome sequence of Vavraia culicis strain floridensis.</title>
        <authorList>
            <consortium name="The Broad Institute Genome Sequencing Platform"/>
            <person name="Cuomo C."/>
            <person name="Becnel J."/>
            <person name="Sanscrainte N."/>
            <person name="Young S.K."/>
            <person name="Zeng Q."/>
            <person name="Gargeya S."/>
            <person name="Fitzgerald M."/>
            <person name="Haas B."/>
            <person name="Abouelleil A."/>
            <person name="Alvarado L."/>
            <person name="Arachchi H.M."/>
            <person name="Berlin A."/>
            <person name="Chapman S.B."/>
            <person name="Gearin G."/>
            <person name="Goldberg J."/>
            <person name="Griggs A."/>
            <person name="Gujja S."/>
            <person name="Hansen M."/>
            <person name="Heiman D."/>
            <person name="Howarth C."/>
            <person name="Larimer J."/>
            <person name="Lui A."/>
            <person name="MacDonald P.J.P."/>
            <person name="McCowen C."/>
            <person name="Montmayeur A."/>
            <person name="Murphy C."/>
            <person name="Neiman D."/>
            <person name="Pearson M."/>
            <person name="Priest M."/>
            <person name="Roberts A."/>
            <person name="Saif S."/>
            <person name="Shea T."/>
            <person name="Sisk P."/>
            <person name="Stolte C."/>
            <person name="Sykes S."/>
            <person name="Wortman J."/>
            <person name="Nusbaum C."/>
            <person name="Birren B."/>
        </authorList>
    </citation>
    <scope>NUCLEOTIDE SEQUENCE [LARGE SCALE GENOMIC DNA]</scope>
    <source>
        <strain evidence="3">floridensis</strain>
    </source>
</reference>
<evidence type="ECO:0000256" key="1">
    <source>
        <dbReference type="SAM" id="SignalP"/>
    </source>
</evidence>
<gene>
    <name evidence="2" type="ORF">VCUG_00076</name>
</gene>
<feature type="chain" id="PRO_5003960470" evidence="1">
    <location>
        <begin position="18"/>
        <end position="120"/>
    </location>
</feature>
<keyword evidence="1" id="KW-0732">Signal</keyword>
<dbReference type="GeneID" id="19877967"/>
<dbReference type="Proteomes" id="UP000011081">
    <property type="component" value="Unassembled WGS sequence"/>
</dbReference>
<dbReference type="OMA" id="WPVYLEL"/>
<dbReference type="OrthoDB" id="10308158at2759"/>
<dbReference type="VEuPathDB" id="MicrosporidiaDB:VCUG_00076"/>
<feature type="signal peptide" evidence="1">
    <location>
        <begin position="1"/>
        <end position="17"/>
    </location>
</feature>
<evidence type="ECO:0000313" key="2">
    <source>
        <dbReference type="EMBL" id="ELA48467.1"/>
    </source>
</evidence>
<sequence length="120" mass="13316">MACKNVVLLCTPMLVLPGENGAQYVMDGDTGERVFYEPLLTIGSLVKCRIARVWPVYLELEIVDINGHVTTVPYKAIYRPNFVEQDVNAVFLDNTYKHGADFEGKVISYGDNMGVVVGMV</sequence>
<dbReference type="HOGENOM" id="CLU_2198833_0_0_1"/>
<evidence type="ECO:0000313" key="3">
    <source>
        <dbReference type="Proteomes" id="UP000011081"/>
    </source>
</evidence>
<proteinExistence type="predicted"/>
<protein>
    <submittedName>
        <fullName evidence="2">Uncharacterized protein</fullName>
    </submittedName>
</protein>
<dbReference type="InParanoid" id="L2GYP6"/>
<dbReference type="RefSeq" id="XP_008073096.1">
    <property type="nucleotide sequence ID" value="XM_008074905.1"/>
</dbReference>
<name>L2GYP6_VAVCU</name>
<dbReference type="AlphaFoldDB" id="L2GYP6"/>
<organism evidence="2 3">
    <name type="scientific">Vavraia culicis (isolate floridensis)</name>
    <name type="common">Microsporidian parasite</name>
    <dbReference type="NCBI Taxonomy" id="948595"/>
    <lineage>
        <taxon>Eukaryota</taxon>
        <taxon>Fungi</taxon>
        <taxon>Fungi incertae sedis</taxon>
        <taxon>Microsporidia</taxon>
        <taxon>Pleistophoridae</taxon>
        <taxon>Vavraia</taxon>
    </lineage>
</organism>